<feature type="domain" description="Cyclin-like" evidence="9">
    <location>
        <begin position="181"/>
        <end position="265"/>
    </location>
</feature>
<dbReference type="Pfam" id="PF00134">
    <property type="entry name" value="Cyclin_N"/>
    <property type="match status" value="1"/>
</dbReference>
<reference evidence="10 11" key="1">
    <citation type="journal article" date="2020" name="bioRxiv">
        <title>Sequence and annotation of 42 cannabis genomes reveals extensive copy number variation in cannabinoid synthesis and pathogen resistance genes.</title>
        <authorList>
            <person name="Mckernan K.J."/>
            <person name="Helbert Y."/>
            <person name="Kane L.T."/>
            <person name="Ebling H."/>
            <person name="Zhang L."/>
            <person name="Liu B."/>
            <person name="Eaton Z."/>
            <person name="Mclaughlin S."/>
            <person name="Kingan S."/>
            <person name="Baybayan P."/>
            <person name="Concepcion G."/>
            <person name="Jordan M."/>
            <person name="Riva A."/>
            <person name="Barbazuk W."/>
            <person name="Harkins T."/>
        </authorList>
    </citation>
    <scope>NUCLEOTIDE SEQUENCE [LARGE SCALE GENOMIC DNA]</scope>
    <source>
        <strain evidence="11">cv. Jamaican Lion 4</strain>
        <tissue evidence="10">Leaf</tissue>
    </source>
</reference>
<dbReference type="FunFam" id="1.10.472.10:FF:000081">
    <property type="entry name" value="Cyclin family protein"/>
    <property type="match status" value="1"/>
</dbReference>
<protein>
    <recommendedName>
        <fullName evidence="5">B-like cyclin</fullName>
    </recommendedName>
</protein>
<accession>A0A7J6F3M7</accession>
<comment type="subunit">
    <text evidence="1">Interacts with the CDC2 protein kinase to form a serine/threonine kinase holoenzyme complex also known as maturation promoting factor (MPF). The cyclin subunit imparts substrate specificity to the complex.</text>
</comment>
<evidence type="ECO:0000256" key="3">
    <source>
        <dbReference type="ARBA" id="ARBA00023127"/>
    </source>
</evidence>
<dbReference type="PANTHER" id="PTHR10026">
    <property type="entry name" value="CYCLIN"/>
    <property type="match status" value="1"/>
</dbReference>
<name>A0A7J6F3M7_CANSA</name>
<dbReference type="GO" id="GO:0051301">
    <property type="term" value="P:cell division"/>
    <property type="evidence" value="ECO:0007669"/>
    <property type="project" value="UniProtKB-KW"/>
</dbReference>
<keyword evidence="3 7" id="KW-0195">Cyclin</keyword>
<dbReference type="GO" id="GO:0016538">
    <property type="term" value="F:cyclin-dependent protein serine/threonine kinase regulator activity"/>
    <property type="evidence" value="ECO:0007669"/>
    <property type="project" value="InterPro"/>
</dbReference>
<comment type="similarity">
    <text evidence="6">Belongs to the cyclin family. Cyclin T subfamily.</text>
</comment>
<sequence length="438" mass="49949">MSSDCTPRVQNLQDPISLHSEFPSRSSSKSRISHVIQNNSKSKRRAARWDGIDFKYESHLRKQYCSFLQEIGMKLKVPQVTIATAMMLCHRFYMSQSHAKNDWQTIATVSAFLACKIKETPRYLNDVVVVSYEMIYKWDPSAPRRIRQKEIFNKQKDLILIGERILLSTIAFDFNIELPYEPLIKALKRLNMYSDLAKMAWNFVNDWLSTTLCLQYKAPYIAAASLFLTAKLLKVKLPTEKERVWWQEFDVSLKLLEEVIQQMHKLLEQDRKETQPSSNRNRRPSKASVDKPLESSSLSCITSESVTDCHSSRGGSKESSVTHCGPNLAEGDSSVITSRAVEKGPSFATSKVCKIQPTTVDTIQNARSKACSSTQNKHGEFDVIRIKEMLKKRKCNGVPKKPLEAIGAERDIEALIESELENGIDLEIPLTKKKQRKL</sequence>
<dbReference type="EMBL" id="JAATIQ010000275">
    <property type="protein sequence ID" value="KAF4365216.1"/>
    <property type="molecule type" value="Genomic_DNA"/>
</dbReference>
<feature type="domain" description="Cyclin-like" evidence="9">
    <location>
        <begin position="66"/>
        <end position="168"/>
    </location>
</feature>
<feature type="compositionally biased region" description="Polar residues" evidence="8">
    <location>
        <begin position="306"/>
        <end position="322"/>
    </location>
</feature>
<dbReference type="Gene3D" id="1.10.472.10">
    <property type="entry name" value="Cyclin-like"/>
    <property type="match status" value="2"/>
</dbReference>
<evidence type="ECO:0000256" key="1">
    <source>
        <dbReference type="ARBA" id="ARBA00011177"/>
    </source>
</evidence>
<evidence type="ECO:0000256" key="4">
    <source>
        <dbReference type="ARBA" id="ARBA00023306"/>
    </source>
</evidence>
<dbReference type="Pfam" id="PF21797">
    <property type="entry name" value="CycT2-like_C"/>
    <property type="match status" value="1"/>
</dbReference>
<keyword evidence="4" id="KW-0131">Cell cycle</keyword>
<evidence type="ECO:0000256" key="5">
    <source>
        <dbReference type="ARBA" id="ARBA00032263"/>
    </source>
</evidence>
<feature type="region of interest" description="Disordered" evidence="8">
    <location>
        <begin position="268"/>
        <end position="329"/>
    </location>
</feature>
<dbReference type="InterPro" id="IPR043198">
    <property type="entry name" value="Cyclin/Ssn8"/>
</dbReference>
<dbReference type="InterPro" id="IPR006671">
    <property type="entry name" value="Cyclin_N"/>
</dbReference>
<comment type="caution">
    <text evidence="10">The sequence shown here is derived from an EMBL/GenBank/DDBJ whole genome shotgun (WGS) entry which is preliminary data.</text>
</comment>
<evidence type="ECO:0000313" key="11">
    <source>
        <dbReference type="Proteomes" id="UP000583929"/>
    </source>
</evidence>
<evidence type="ECO:0000313" key="10">
    <source>
        <dbReference type="EMBL" id="KAF4365216.1"/>
    </source>
</evidence>
<evidence type="ECO:0000256" key="7">
    <source>
        <dbReference type="RuleBase" id="RU000383"/>
    </source>
</evidence>
<dbReference type="InterPro" id="IPR036915">
    <property type="entry name" value="Cyclin-like_sf"/>
</dbReference>
<dbReference type="GO" id="GO:0006357">
    <property type="term" value="P:regulation of transcription by RNA polymerase II"/>
    <property type="evidence" value="ECO:0007669"/>
    <property type="project" value="InterPro"/>
</dbReference>
<proteinExistence type="inferred from homology"/>
<dbReference type="Proteomes" id="UP000583929">
    <property type="component" value="Unassembled WGS sequence"/>
</dbReference>
<evidence type="ECO:0000256" key="8">
    <source>
        <dbReference type="SAM" id="MobiDB-lite"/>
    </source>
</evidence>
<dbReference type="CDD" id="cd20587">
    <property type="entry name" value="CYCLIN_AcCycT_rpt1"/>
    <property type="match status" value="1"/>
</dbReference>
<dbReference type="AlphaFoldDB" id="A0A7J6F3M7"/>
<evidence type="ECO:0000256" key="6">
    <source>
        <dbReference type="ARBA" id="ARBA00061204"/>
    </source>
</evidence>
<organism evidence="10 11">
    <name type="scientific">Cannabis sativa</name>
    <name type="common">Hemp</name>
    <name type="synonym">Marijuana</name>
    <dbReference type="NCBI Taxonomy" id="3483"/>
    <lineage>
        <taxon>Eukaryota</taxon>
        <taxon>Viridiplantae</taxon>
        <taxon>Streptophyta</taxon>
        <taxon>Embryophyta</taxon>
        <taxon>Tracheophyta</taxon>
        <taxon>Spermatophyta</taxon>
        <taxon>Magnoliopsida</taxon>
        <taxon>eudicotyledons</taxon>
        <taxon>Gunneridae</taxon>
        <taxon>Pentapetalae</taxon>
        <taxon>rosids</taxon>
        <taxon>fabids</taxon>
        <taxon>Rosales</taxon>
        <taxon>Cannabaceae</taxon>
        <taxon>Cannabis</taxon>
    </lineage>
</organism>
<evidence type="ECO:0000259" key="9">
    <source>
        <dbReference type="SMART" id="SM00385"/>
    </source>
</evidence>
<dbReference type="SMART" id="SM00385">
    <property type="entry name" value="CYCLIN"/>
    <property type="match status" value="2"/>
</dbReference>
<dbReference type="InterPro" id="IPR013763">
    <property type="entry name" value="Cyclin-like_dom"/>
</dbReference>
<dbReference type="SUPFAM" id="SSF47954">
    <property type="entry name" value="Cyclin-like"/>
    <property type="match status" value="2"/>
</dbReference>
<evidence type="ECO:0000256" key="2">
    <source>
        <dbReference type="ARBA" id="ARBA00022618"/>
    </source>
</evidence>
<gene>
    <name evidence="10" type="ORF">G4B88_000375</name>
</gene>
<keyword evidence="2" id="KW-0132">Cell division</keyword>
<feature type="region of interest" description="Disordered" evidence="8">
    <location>
        <begin position="16"/>
        <end position="39"/>
    </location>
</feature>
<keyword evidence="11" id="KW-1185">Reference proteome</keyword>
<feature type="compositionally biased region" description="Low complexity" evidence="8">
    <location>
        <begin position="294"/>
        <end position="305"/>
    </location>
</feature>